<reference evidence="13 14" key="1">
    <citation type="submission" date="2023-11" db="EMBL/GenBank/DDBJ databases">
        <authorList>
            <person name="Okamura Y."/>
        </authorList>
    </citation>
    <scope>NUCLEOTIDE SEQUENCE [LARGE SCALE GENOMIC DNA]</scope>
</reference>
<evidence type="ECO:0000256" key="3">
    <source>
        <dbReference type="ARBA" id="ARBA00022692"/>
    </source>
</evidence>
<accession>A0AAV1JXF5</accession>
<gene>
    <name evidence="13" type="ORF">LNINA_LOCUS12947</name>
</gene>
<comment type="caution">
    <text evidence="13">The sequence shown here is derived from an EMBL/GenBank/DDBJ whole genome shotgun (WGS) entry which is preliminary data.</text>
</comment>
<feature type="region of interest" description="Disordered" evidence="10">
    <location>
        <begin position="445"/>
        <end position="491"/>
    </location>
</feature>
<dbReference type="PANTHER" id="PTHR24243:SF230">
    <property type="entry name" value="G-PROTEIN COUPLED RECEPTORS FAMILY 1 PROFILE DOMAIN-CONTAINING PROTEIN"/>
    <property type="match status" value="1"/>
</dbReference>
<dbReference type="PROSITE" id="PS00237">
    <property type="entry name" value="G_PROTEIN_RECEP_F1_1"/>
    <property type="match status" value="1"/>
</dbReference>
<protein>
    <recommendedName>
        <fullName evidence="12">G-protein coupled receptors family 1 profile domain-containing protein</fullName>
    </recommendedName>
</protein>
<dbReference type="InterPro" id="IPR000276">
    <property type="entry name" value="GPCR_Rhodpsn"/>
</dbReference>
<dbReference type="AlphaFoldDB" id="A0AAV1JXF5"/>
<dbReference type="Pfam" id="PF00001">
    <property type="entry name" value="7tm_1"/>
    <property type="match status" value="1"/>
</dbReference>
<feature type="domain" description="G-protein coupled receptors family 1 profile" evidence="12">
    <location>
        <begin position="101"/>
        <end position="368"/>
    </location>
</feature>
<evidence type="ECO:0000259" key="12">
    <source>
        <dbReference type="PROSITE" id="PS50262"/>
    </source>
</evidence>
<evidence type="ECO:0000256" key="5">
    <source>
        <dbReference type="ARBA" id="ARBA00023040"/>
    </source>
</evidence>
<comment type="similarity">
    <text evidence="2 9">Belongs to the G-protein coupled receptor 1 family.</text>
</comment>
<keyword evidence="4 11" id="KW-1133">Transmembrane helix</keyword>
<evidence type="ECO:0000256" key="10">
    <source>
        <dbReference type="SAM" id="MobiDB-lite"/>
    </source>
</evidence>
<feature type="compositionally biased region" description="Low complexity" evidence="10">
    <location>
        <begin position="458"/>
        <end position="477"/>
    </location>
</feature>
<keyword evidence="6 11" id="KW-0472">Membrane</keyword>
<feature type="transmembrane region" description="Helical" evidence="11">
    <location>
        <begin position="201"/>
        <end position="219"/>
    </location>
</feature>
<dbReference type="Proteomes" id="UP001497472">
    <property type="component" value="Unassembled WGS sequence"/>
</dbReference>
<evidence type="ECO:0000256" key="4">
    <source>
        <dbReference type="ARBA" id="ARBA00022989"/>
    </source>
</evidence>
<organism evidence="13 14">
    <name type="scientific">Leptosia nina</name>
    <dbReference type="NCBI Taxonomy" id="320188"/>
    <lineage>
        <taxon>Eukaryota</taxon>
        <taxon>Metazoa</taxon>
        <taxon>Ecdysozoa</taxon>
        <taxon>Arthropoda</taxon>
        <taxon>Hexapoda</taxon>
        <taxon>Insecta</taxon>
        <taxon>Pterygota</taxon>
        <taxon>Neoptera</taxon>
        <taxon>Endopterygota</taxon>
        <taxon>Lepidoptera</taxon>
        <taxon>Glossata</taxon>
        <taxon>Ditrysia</taxon>
        <taxon>Papilionoidea</taxon>
        <taxon>Pieridae</taxon>
        <taxon>Pierinae</taxon>
        <taxon>Leptosia</taxon>
    </lineage>
</organism>
<dbReference type="PRINTS" id="PR00237">
    <property type="entry name" value="GPCRRHODOPSN"/>
</dbReference>
<keyword evidence="14" id="KW-1185">Reference proteome</keyword>
<feature type="transmembrane region" description="Helical" evidence="11">
    <location>
        <begin position="89"/>
        <end position="110"/>
    </location>
</feature>
<evidence type="ECO:0000313" key="14">
    <source>
        <dbReference type="Proteomes" id="UP001497472"/>
    </source>
</evidence>
<keyword evidence="8 9" id="KW-0807">Transducer</keyword>
<evidence type="ECO:0000313" key="13">
    <source>
        <dbReference type="EMBL" id="CAK1553992.1"/>
    </source>
</evidence>
<dbReference type="PROSITE" id="PS50262">
    <property type="entry name" value="G_PROTEIN_RECEP_F1_2"/>
    <property type="match status" value="1"/>
</dbReference>
<dbReference type="SUPFAM" id="SSF81321">
    <property type="entry name" value="Family A G protein-coupled receptor-like"/>
    <property type="match status" value="1"/>
</dbReference>
<name>A0AAV1JXF5_9NEOP</name>
<feature type="transmembrane region" description="Helical" evidence="11">
    <location>
        <begin position="311"/>
        <end position="335"/>
    </location>
</feature>
<keyword evidence="7 9" id="KW-0675">Receptor</keyword>
<evidence type="ECO:0000256" key="8">
    <source>
        <dbReference type="ARBA" id="ARBA00023224"/>
    </source>
</evidence>
<evidence type="ECO:0000256" key="7">
    <source>
        <dbReference type="ARBA" id="ARBA00023170"/>
    </source>
</evidence>
<dbReference type="GO" id="GO:0005886">
    <property type="term" value="C:plasma membrane"/>
    <property type="evidence" value="ECO:0007669"/>
    <property type="project" value="TreeGrafter"/>
</dbReference>
<evidence type="ECO:0000256" key="2">
    <source>
        <dbReference type="ARBA" id="ARBA00010663"/>
    </source>
</evidence>
<dbReference type="CDD" id="cd14978">
    <property type="entry name" value="7tmA_FMRFamide_R-like"/>
    <property type="match status" value="1"/>
</dbReference>
<dbReference type="EMBL" id="CAVLEF010000265">
    <property type="protein sequence ID" value="CAK1553992.1"/>
    <property type="molecule type" value="Genomic_DNA"/>
</dbReference>
<feature type="transmembrane region" description="Helical" evidence="11">
    <location>
        <begin position="162"/>
        <end position="180"/>
    </location>
</feature>
<dbReference type="Gene3D" id="1.20.1070.10">
    <property type="entry name" value="Rhodopsin 7-helix transmembrane proteins"/>
    <property type="match status" value="1"/>
</dbReference>
<dbReference type="GO" id="GO:0004930">
    <property type="term" value="F:G protein-coupled receptor activity"/>
    <property type="evidence" value="ECO:0007669"/>
    <property type="project" value="UniProtKB-KW"/>
</dbReference>
<proteinExistence type="inferred from homology"/>
<evidence type="ECO:0000256" key="1">
    <source>
        <dbReference type="ARBA" id="ARBA00004141"/>
    </source>
</evidence>
<evidence type="ECO:0000256" key="9">
    <source>
        <dbReference type="RuleBase" id="RU000688"/>
    </source>
</evidence>
<feature type="transmembrane region" description="Helical" evidence="11">
    <location>
        <begin position="347"/>
        <end position="370"/>
    </location>
</feature>
<keyword evidence="3 9" id="KW-0812">Transmembrane</keyword>
<dbReference type="PANTHER" id="PTHR24243">
    <property type="entry name" value="G-PROTEIN COUPLED RECEPTOR"/>
    <property type="match status" value="1"/>
</dbReference>
<comment type="subcellular location">
    <subcellularLocation>
        <location evidence="1">Membrane</location>
        <topology evidence="1">Multi-pass membrane protein</topology>
    </subcellularLocation>
</comment>
<feature type="transmembrane region" description="Helical" evidence="11">
    <location>
        <begin position="252"/>
        <end position="271"/>
    </location>
</feature>
<dbReference type="InterPro" id="IPR017452">
    <property type="entry name" value="GPCR_Rhodpsn_7TM"/>
</dbReference>
<feature type="transmembrane region" description="Helical" evidence="11">
    <location>
        <begin position="122"/>
        <end position="142"/>
    </location>
</feature>
<sequence length="491" mass="55126">MAGVVALGCRAGGMGGELLETRWHTQQSRRRGRSGATEPIVSCPREGAADARRGMTPNPTENLTQYDTYENQTYGDVVAAEIASALSLYYTPILILLGSIGNLLSVYVFFNSKLRLQSTSQYLSALAISDTIFLIQLLAPWFSAVQLTSIFYTGGFCQVSVYLSYVSCCLSAWLVMAFTIERFVAVLYPLRRTAWCTVRRARYVIILLSLCASTINLPVLKFAIPTRDDCNIDRQYLEHAARFNLVDTMLSFTVPLSLIVLLNVWIIRGVCRLEKARNQLMKSDQPVLGQRTRPTRVLGCPRSQQRVTRMLLIVSSVFVFLNLPAYALRIIAYAYNLGSGHLSGHWMALQQLAITFFNTNFGINFMLYCLTGQNFRRAVRQCIPFLRQRARRQDAVRRTASRPARTSSISSLSAASFVSNCTEATTNLPSTSTCGSRRRRQEPFITRWKFDNSRQRRNNQSTNPSTNQSTNPSANQSDNIEMRAINQPGAM</sequence>
<evidence type="ECO:0000256" key="6">
    <source>
        <dbReference type="ARBA" id="ARBA00023136"/>
    </source>
</evidence>
<keyword evidence="5 9" id="KW-0297">G-protein coupled receptor</keyword>
<evidence type="ECO:0000256" key="11">
    <source>
        <dbReference type="SAM" id="Phobius"/>
    </source>
</evidence>